<dbReference type="PANTHER" id="PTHR45856">
    <property type="entry name" value="ALPHA/BETA-HYDROLASES SUPERFAMILY PROTEIN"/>
    <property type="match status" value="1"/>
</dbReference>
<keyword evidence="3" id="KW-1185">Reference proteome</keyword>
<proteinExistence type="predicted"/>
<dbReference type="SUPFAM" id="SSF53474">
    <property type="entry name" value="alpha/beta-Hydrolases"/>
    <property type="match status" value="1"/>
</dbReference>
<evidence type="ECO:0000313" key="2">
    <source>
        <dbReference type="EMBL" id="EWM27512.1"/>
    </source>
</evidence>
<evidence type="ECO:0000313" key="3">
    <source>
        <dbReference type="Proteomes" id="UP000019335"/>
    </source>
</evidence>
<dbReference type="EMBL" id="AZIL01000431">
    <property type="protein sequence ID" value="EWM27512.1"/>
    <property type="molecule type" value="Genomic_DNA"/>
</dbReference>
<dbReference type="GO" id="GO:0006629">
    <property type="term" value="P:lipid metabolic process"/>
    <property type="evidence" value="ECO:0007669"/>
    <property type="project" value="InterPro"/>
</dbReference>
<comment type="caution">
    <text evidence="2">The sequence shown here is derived from an EMBL/GenBank/DDBJ whole genome shotgun (WGS) entry which is preliminary data.</text>
</comment>
<dbReference type="Proteomes" id="UP000019335">
    <property type="component" value="Chromosome 6"/>
</dbReference>
<name>W7TN86_9STRA</name>
<dbReference type="InterPro" id="IPR002921">
    <property type="entry name" value="Fungal_lipase-type"/>
</dbReference>
<dbReference type="CDD" id="cd00519">
    <property type="entry name" value="Lipase_3"/>
    <property type="match status" value="1"/>
</dbReference>
<sequence length="477" mass="54851">MTLGQRSNGRQLRTWATLIVSALAGTKALHDMHRPFEAEFTPDGHVRELKLDEALAGDWGYRLLEPYMVYNESDTTPNNYDPWFPGCPVFDNLNKVASFGCNFIRLNKDVLTAFWVDFSKTASTTRPMNPDGLLPQILRDHRPDPPRQVGRETIHAERPTYYYCYRLILLMYSIAFEYERSDMQSILPKLVEDWDRERWYMVDYLKQTNINWKNIPHRQSPIAVSMMKGDRMMVVIRGTIWTEEWCKDFQYRWADDEDGLFPGRTHEGMYSVFVDFYKGLEEEVESRQPAHVLVTGHSLGAGIANMIGLRLENSLQHKPRVDVIGFGGPNTGDTDFADIYRRTVNSRHLIFLGHGSSPNPNMYTAGDITAQYTCEPYPGCDVLATGPFGKTYKYVRPHNQVPFYPEDMPNPKTWNDIANVRRIIPSTKRVIASHICSYICWTSLAVGDLDSRCYFASEEGRPDLPQSYYCDVSQAPI</sequence>
<dbReference type="AlphaFoldDB" id="W7TN86"/>
<dbReference type="InterPro" id="IPR029058">
    <property type="entry name" value="AB_hydrolase_fold"/>
</dbReference>
<dbReference type="Pfam" id="PF01764">
    <property type="entry name" value="Lipase_3"/>
    <property type="match status" value="1"/>
</dbReference>
<accession>W7TN86</accession>
<dbReference type="Gene3D" id="3.40.50.1820">
    <property type="entry name" value="alpha/beta hydrolase"/>
    <property type="match status" value="1"/>
</dbReference>
<protein>
    <submittedName>
        <fullName evidence="2">Lipase class 3</fullName>
    </submittedName>
</protein>
<dbReference type="PANTHER" id="PTHR45856:SF24">
    <property type="entry name" value="FUNGAL LIPASE-LIKE DOMAIN-CONTAINING PROTEIN"/>
    <property type="match status" value="1"/>
</dbReference>
<feature type="domain" description="Fungal lipase-type" evidence="1">
    <location>
        <begin position="234"/>
        <end position="346"/>
    </location>
</feature>
<gene>
    <name evidence="2" type="ORF">Naga_100101g8</name>
</gene>
<dbReference type="OrthoDB" id="426718at2759"/>
<organism evidence="2 3">
    <name type="scientific">Nannochloropsis gaditana</name>
    <dbReference type="NCBI Taxonomy" id="72520"/>
    <lineage>
        <taxon>Eukaryota</taxon>
        <taxon>Sar</taxon>
        <taxon>Stramenopiles</taxon>
        <taxon>Ochrophyta</taxon>
        <taxon>Eustigmatophyceae</taxon>
        <taxon>Eustigmatales</taxon>
        <taxon>Monodopsidaceae</taxon>
        <taxon>Nannochloropsis</taxon>
    </lineage>
</organism>
<dbReference type="InterPro" id="IPR051218">
    <property type="entry name" value="Sec_MonoDiacylglyc_Lipase"/>
</dbReference>
<evidence type="ECO:0000259" key="1">
    <source>
        <dbReference type="Pfam" id="PF01764"/>
    </source>
</evidence>
<reference evidence="2 3" key="1">
    <citation type="journal article" date="2014" name="Mol. Plant">
        <title>Chromosome Scale Genome Assembly and Transcriptome Profiling of Nannochloropsis gaditana in Nitrogen Depletion.</title>
        <authorList>
            <person name="Corteggiani Carpinelli E."/>
            <person name="Telatin A."/>
            <person name="Vitulo N."/>
            <person name="Forcato C."/>
            <person name="D'Angelo M."/>
            <person name="Schiavon R."/>
            <person name="Vezzi A."/>
            <person name="Giacometti G.M."/>
            <person name="Morosinotto T."/>
            <person name="Valle G."/>
        </authorList>
    </citation>
    <scope>NUCLEOTIDE SEQUENCE [LARGE SCALE GENOMIC DNA]</scope>
    <source>
        <strain evidence="2 3">B-31</strain>
    </source>
</reference>